<dbReference type="SMART" id="SM00267">
    <property type="entry name" value="GGDEF"/>
    <property type="match status" value="1"/>
</dbReference>
<comment type="caution">
    <text evidence="5">The sequence shown here is derived from an EMBL/GenBank/DDBJ whole genome shotgun (WGS) entry which is preliminary data.</text>
</comment>
<sequence length="1048" mass="113010">MPGALLLFLVWLGTFLPASPLVAQEYAFRSYTQEDGLSNLSITALAQDAMGFLWVGTENGLYRFDGGKFMRFGPAEGLREPYVSAIHVTPSGVLWVGTTGGLYRWDGRTFSPTVQEGRPVPIWQGQKLASLDAGHLLVVGREELLVVEAEKSAAPAGQSTAGPPVGGVAWVARPFFSTQQKTANPALTRIQSVRVFGVGEQGGGDIWLGCGQALCEIRRGELRLWGPDQGVSPDRWGNVLRDVDGTLWARGEHQLLALAPGADRFTSQLPIPSTRTNVRVFLPLLQDMDRNIVTFGDQGLLRLARPTANGGDTAPRWEQLGDANGLPAREVSALLVDHDGDLWVGSAGLGLSHWVGYRSWVNWTARQGLIHESVWSFGRDGAGKLMIGTDGGLARLETDGDGPPHIIPAPGAQAIQNHQVGSLALDKSGRLWGGTFSGLLFYQDPAGRGGREGDQPPPVVVVAHLPLIFQVFVDGSGRLWVLTRKKGIFVVDKPDGPNPRVAPLGTALPIPSDSSVSSACQAPSGALWFATEVGLLRYGDGRWTAPAITGLPPVTRFNVIACARDGSLWLGGETVRLAHVQESRGAAPVSAATTDGVLQPVGDVAEDLAGDRQILGVLEDRRGWIWLATDSGILVWSAGALRQYGHETGLVWNDCNQSALIEDDDGTLWVGTSKGMTHITRPDLLFNRPALVTRVTGIERNGVALPPDGGFELPWDTAPVTFHLTTPSFRSRGGQIYRYRLNGLEGDWNVTAAEEIRYSALPPGTYALEIVARNTALQAMAPSIVVPFTVRPPWWQTKLFFAACAVALVAVAIAIYRWRTHTDVERRRTLETLVEARTRELEASRERLRQLAMYDSLTHLWNRRAILDLLELELVRRRDDGCLTVVLADVDHFKRINDTHGHPAGDAVLVEVSRRLSAAVRSYDAVGRYGGEEFLILLPGLGQDDCGEVLSRLHGAISLTPIALGEVPSGLVHVLDGGPDEGAPGVHIDAFGVSLTVTCSFGVVCVGPSSAHGVAGAPSLEEIIKRADQALYRAKHLGRNRVEYAAGM</sequence>
<dbReference type="PANTHER" id="PTHR45138">
    <property type="entry name" value="REGULATORY COMPONENTS OF SENSORY TRANSDUCTION SYSTEM"/>
    <property type="match status" value="1"/>
</dbReference>
<dbReference type="InterPro" id="IPR043128">
    <property type="entry name" value="Rev_trsase/Diguanyl_cyclase"/>
</dbReference>
<name>A0A7X0ECK3_9PROT</name>
<dbReference type="FunFam" id="3.30.70.270:FF:000001">
    <property type="entry name" value="Diguanylate cyclase domain protein"/>
    <property type="match status" value="1"/>
</dbReference>
<dbReference type="CDD" id="cd01949">
    <property type="entry name" value="GGDEF"/>
    <property type="match status" value="1"/>
</dbReference>
<evidence type="ECO:0000256" key="1">
    <source>
        <dbReference type="ARBA" id="ARBA00012528"/>
    </source>
</evidence>
<dbReference type="EMBL" id="JACIIZ010000005">
    <property type="protein sequence ID" value="MBB6251743.1"/>
    <property type="molecule type" value="Genomic_DNA"/>
</dbReference>
<dbReference type="Proteomes" id="UP000539175">
    <property type="component" value="Unassembled WGS sequence"/>
</dbReference>
<dbReference type="InterPro" id="IPR015943">
    <property type="entry name" value="WD40/YVTN_repeat-like_dom_sf"/>
</dbReference>
<keyword evidence="3" id="KW-0812">Transmembrane</keyword>
<dbReference type="Pfam" id="PF07495">
    <property type="entry name" value="Y_Y_Y"/>
    <property type="match status" value="1"/>
</dbReference>
<dbReference type="InterPro" id="IPR029787">
    <property type="entry name" value="Nucleotide_cyclase"/>
</dbReference>
<evidence type="ECO:0000256" key="2">
    <source>
        <dbReference type="ARBA" id="ARBA00034247"/>
    </source>
</evidence>
<dbReference type="PROSITE" id="PS50887">
    <property type="entry name" value="GGDEF"/>
    <property type="match status" value="1"/>
</dbReference>
<dbReference type="InterPro" id="IPR050469">
    <property type="entry name" value="Diguanylate_Cyclase"/>
</dbReference>
<evidence type="ECO:0000256" key="3">
    <source>
        <dbReference type="SAM" id="Phobius"/>
    </source>
</evidence>
<dbReference type="SUPFAM" id="SSF63829">
    <property type="entry name" value="Calcium-dependent phosphotriesterase"/>
    <property type="match status" value="3"/>
</dbReference>
<protein>
    <recommendedName>
        <fullName evidence="1">diguanylate cyclase</fullName>
        <ecNumber evidence="1">2.7.7.65</ecNumber>
    </recommendedName>
</protein>
<dbReference type="InterPro" id="IPR013783">
    <property type="entry name" value="Ig-like_fold"/>
</dbReference>
<dbReference type="GO" id="GO:0005886">
    <property type="term" value="C:plasma membrane"/>
    <property type="evidence" value="ECO:0007669"/>
    <property type="project" value="TreeGrafter"/>
</dbReference>
<dbReference type="RefSeq" id="WP_184800437.1">
    <property type="nucleotide sequence ID" value="NZ_JACIIZ010000005.1"/>
</dbReference>
<dbReference type="GO" id="GO:1902201">
    <property type="term" value="P:negative regulation of bacterial-type flagellum-dependent cell motility"/>
    <property type="evidence" value="ECO:0007669"/>
    <property type="project" value="TreeGrafter"/>
</dbReference>
<dbReference type="InterPro" id="IPR000160">
    <property type="entry name" value="GGDEF_dom"/>
</dbReference>
<dbReference type="NCBIfam" id="TIGR00254">
    <property type="entry name" value="GGDEF"/>
    <property type="match status" value="1"/>
</dbReference>
<dbReference type="Pfam" id="PF07494">
    <property type="entry name" value="Reg_prop"/>
    <property type="match status" value="3"/>
</dbReference>
<dbReference type="PANTHER" id="PTHR45138:SF9">
    <property type="entry name" value="DIGUANYLATE CYCLASE DGCM-RELATED"/>
    <property type="match status" value="1"/>
</dbReference>
<dbReference type="Pfam" id="PF00990">
    <property type="entry name" value="GGDEF"/>
    <property type="match status" value="1"/>
</dbReference>
<gene>
    <name evidence="5" type="ORF">FHS74_002294</name>
</gene>
<dbReference type="Gene3D" id="2.130.10.10">
    <property type="entry name" value="YVTN repeat-like/Quinoprotein amine dehydrogenase"/>
    <property type="match status" value="3"/>
</dbReference>
<dbReference type="GO" id="GO:0043709">
    <property type="term" value="P:cell adhesion involved in single-species biofilm formation"/>
    <property type="evidence" value="ECO:0007669"/>
    <property type="project" value="TreeGrafter"/>
</dbReference>
<dbReference type="GO" id="GO:0052621">
    <property type="term" value="F:diguanylate cyclase activity"/>
    <property type="evidence" value="ECO:0007669"/>
    <property type="project" value="UniProtKB-EC"/>
</dbReference>
<dbReference type="InterPro" id="IPR011110">
    <property type="entry name" value="Reg_prop"/>
</dbReference>
<evidence type="ECO:0000313" key="6">
    <source>
        <dbReference type="Proteomes" id="UP000539175"/>
    </source>
</evidence>
<comment type="catalytic activity">
    <reaction evidence="2">
        <text>2 GTP = 3',3'-c-di-GMP + 2 diphosphate</text>
        <dbReference type="Rhea" id="RHEA:24898"/>
        <dbReference type="ChEBI" id="CHEBI:33019"/>
        <dbReference type="ChEBI" id="CHEBI:37565"/>
        <dbReference type="ChEBI" id="CHEBI:58805"/>
        <dbReference type="EC" id="2.7.7.65"/>
    </reaction>
</comment>
<dbReference type="SUPFAM" id="SSF55073">
    <property type="entry name" value="Nucleotide cyclase"/>
    <property type="match status" value="1"/>
</dbReference>
<dbReference type="Gene3D" id="2.60.40.10">
    <property type="entry name" value="Immunoglobulins"/>
    <property type="match status" value="1"/>
</dbReference>
<dbReference type="EC" id="2.7.7.65" evidence="1"/>
<accession>A0A7X0ECK3</accession>
<keyword evidence="6" id="KW-1185">Reference proteome</keyword>
<keyword evidence="3" id="KW-0472">Membrane</keyword>
<keyword evidence="3" id="KW-1133">Transmembrane helix</keyword>
<feature type="transmembrane region" description="Helical" evidence="3">
    <location>
        <begin position="799"/>
        <end position="818"/>
    </location>
</feature>
<dbReference type="AlphaFoldDB" id="A0A7X0ECK3"/>
<evidence type="ECO:0000259" key="4">
    <source>
        <dbReference type="PROSITE" id="PS50887"/>
    </source>
</evidence>
<dbReference type="Gene3D" id="3.30.70.270">
    <property type="match status" value="1"/>
</dbReference>
<reference evidence="5 6" key="1">
    <citation type="submission" date="2020-08" db="EMBL/GenBank/DDBJ databases">
        <title>Genomic Encyclopedia of Type Strains, Phase IV (KMG-IV): sequencing the most valuable type-strain genomes for metagenomic binning, comparative biology and taxonomic classification.</title>
        <authorList>
            <person name="Goeker M."/>
        </authorList>
    </citation>
    <scope>NUCLEOTIDE SEQUENCE [LARGE SCALE GENOMIC DNA]</scope>
    <source>
        <strain evidence="5 6">DSM 22198</strain>
    </source>
</reference>
<organism evidence="5 6">
    <name type="scientific">Nitrospirillum iridis</name>
    <dbReference type="NCBI Taxonomy" id="765888"/>
    <lineage>
        <taxon>Bacteria</taxon>
        <taxon>Pseudomonadati</taxon>
        <taxon>Pseudomonadota</taxon>
        <taxon>Alphaproteobacteria</taxon>
        <taxon>Rhodospirillales</taxon>
        <taxon>Azospirillaceae</taxon>
        <taxon>Nitrospirillum</taxon>
    </lineage>
</organism>
<proteinExistence type="predicted"/>
<feature type="domain" description="GGDEF" evidence="4">
    <location>
        <begin position="881"/>
        <end position="1047"/>
    </location>
</feature>
<dbReference type="InterPro" id="IPR011123">
    <property type="entry name" value="Y_Y_Y"/>
</dbReference>
<evidence type="ECO:0000313" key="5">
    <source>
        <dbReference type="EMBL" id="MBB6251743.1"/>
    </source>
</evidence>